<dbReference type="AlphaFoldDB" id="A0A0H3K7P1"/>
<proteinExistence type="predicted"/>
<gene>
    <name evidence="1" type="ordered locus">NWMN_1104</name>
</gene>
<evidence type="ECO:0000313" key="2">
    <source>
        <dbReference type="Proteomes" id="UP000006386"/>
    </source>
</evidence>
<dbReference type="KEGG" id="sae:NWMN_1104"/>
<accession>A0A0H3K7P1</accession>
<sequence length="50" mass="6116">MNKKMTKLPVIYVKNVRFTKIKIIQEWYKFSEAYKCVIVAILNYVRDNFK</sequence>
<dbReference type="EMBL" id="AP009351">
    <property type="protein sequence ID" value="BAF67376.1"/>
    <property type="molecule type" value="Genomic_DNA"/>
</dbReference>
<evidence type="ECO:0000313" key="1">
    <source>
        <dbReference type="EMBL" id="BAF67376.1"/>
    </source>
</evidence>
<name>A0A0H3K7P1_STAAE</name>
<dbReference type="Proteomes" id="UP000006386">
    <property type="component" value="Chromosome"/>
</dbReference>
<protein>
    <submittedName>
        <fullName evidence="1">Uncharacterized protein</fullName>
    </submittedName>
</protein>
<organism evidence="1 2">
    <name type="scientific">Staphylococcus aureus (strain Newman)</name>
    <dbReference type="NCBI Taxonomy" id="426430"/>
    <lineage>
        <taxon>Bacteria</taxon>
        <taxon>Bacillati</taxon>
        <taxon>Bacillota</taxon>
        <taxon>Bacilli</taxon>
        <taxon>Bacillales</taxon>
        <taxon>Staphylococcaceae</taxon>
        <taxon>Staphylococcus</taxon>
    </lineage>
</organism>
<dbReference type="HOGENOM" id="CLU_3122847_0_0_9"/>
<reference evidence="1 2" key="1">
    <citation type="journal article" date="2008" name="J. Bacteriol.">
        <title>Genome sequence of Staphylococcus aureus strain Newman and comparative analysis of staphylococcal genomes: polymorphism and evolution of two major pathogenicity islands.</title>
        <authorList>
            <person name="Baba T."/>
            <person name="Bae T."/>
            <person name="Schneewind O."/>
            <person name="Takeuchi F."/>
            <person name="Hiramatsu K."/>
        </authorList>
    </citation>
    <scope>NUCLEOTIDE SEQUENCE [LARGE SCALE GENOMIC DNA]</scope>
    <source>
        <strain evidence="1 2">Newman</strain>
    </source>
</reference>